<reference evidence="2" key="1">
    <citation type="submission" date="2017-03" db="EMBL/GenBank/DDBJ databases">
        <title>The mitochondrial genome of the carnivorous plant Utricularia reniformis (Lentibulariaceae): structure, comparative analysis and evolutionary landmarks.</title>
        <authorList>
            <person name="Silva S.R."/>
            <person name="Alvarenga D.O."/>
            <person name="Michael T.P."/>
            <person name="Miranda V.F.O."/>
            <person name="Varani A.M."/>
        </authorList>
    </citation>
    <scope>NUCLEOTIDE SEQUENCE</scope>
</reference>
<feature type="compositionally biased region" description="Polar residues" evidence="1">
    <location>
        <begin position="10"/>
        <end position="21"/>
    </location>
</feature>
<accession>A0A1Y0B2R2</accession>
<keyword evidence="2" id="KW-0496">Mitochondrion</keyword>
<name>A0A1Y0B2R2_9LAMI</name>
<geneLocation type="mitochondrion" evidence="2"/>
<dbReference type="AlphaFoldDB" id="A0A1Y0B2R2"/>
<sequence>MAFLSAAGTRGTTGHSIQSKQVLGMRRPRKDLNSHVEVEPRTYGSRGYSVPMGNATVSLREEFRGQLVARTSF</sequence>
<dbReference type="EMBL" id="KY774314">
    <property type="protein sequence ID" value="ART31677.1"/>
    <property type="molecule type" value="Genomic_DNA"/>
</dbReference>
<evidence type="ECO:0000256" key="1">
    <source>
        <dbReference type="SAM" id="MobiDB-lite"/>
    </source>
</evidence>
<evidence type="ECO:0000313" key="2">
    <source>
        <dbReference type="EMBL" id="ART31677.1"/>
    </source>
</evidence>
<feature type="region of interest" description="Disordered" evidence="1">
    <location>
        <begin position="1"/>
        <end position="51"/>
    </location>
</feature>
<gene>
    <name evidence="2" type="ORF">AEK19_MT1486</name>
</gene>
<proteinExistence type="predicted"/>
<organism evidence="2">
    <name type="scientific">Utricularia reniformis</name>
    <dbReference type="NCBI Taxonomy" id="192314"/>
    <lineage>
        <taxon>Eukaryota</taxon>
        <taxon>Viridiplantae</taxon>
        <taxon>Streptophyta</taxon>
        <taxon>Embryophyta</taxon>
        <taxon>Tracheophyta</taxon>
        <taxon>Spermatophyta</taxon>
        <taxon>Magnoliopsida</taxon>
        <taxon>eudicotyledons</taxon>
        <taxon>Gunneridae</taxon>
        <taxon>Pentapetalae</taxon>
        <taxon>asterids</taxon>
        <taxon>lamiids</taxon>
        <taxon>Lamiales</taxon>
        <taxon>Lentibulariaceae</taxon>
        <taxon>Utricularia</taxon>
    </lineage>
</organism>
<protein>
    <submittedName>
        <fullName evidence="2">Uncharacterized protein</fullName>
    </submittedName>
</protein>
<feature type="compositionally biased region" description="Basic and acidic residues" evidence="1">
    <location>
        <begin position="30"/>
        <end position="40"/>
    </location>
</feature>